<keyword evidence="4" id="KW-1185">Reference proteome</keyword>
<dbReference type="AlphaFoldDB" id="A0AAE0ER78"/>
<protein>
    <recommendedName>
        <fullName evidence="2">F-box domain-containing protein</fullName>
    </recommendedName>
</protein>
<evidence type="ECO:0000313" key="3">
    <source>
        <dbReference type="EMBL" id="KAK3237354.1"/>
    </source>
</evidence>
<dbReference type="Proteomes" id="UP001190700">
    <property type="component" value="Unassembled WGS sequence"/>
</dbReference>
<dbReference type="SUPFAM" id="SSF81383">
    <property type="entry name" value="F-box domain"/>
    <property type="match status" value="1"/>
</dbReference>
<dbReference type="InterPro" id="IPR001810">
    <property type="entry name" value="F-box_dom"/>
</dbReference>
<dbReference type="Gene3D" id="1.20.1280.50">
    <property type="match status" value="1"/>
</dbReference>
<dbReference type="SUPFAM" id="SSF52047">
    <property type="entry name" value="RNI-like"/>
    <property type="match status" value="1"/>
</dbReference>
<dbReference type="InterPro" id="IPR032675">
    <property type="entry name" value="LRR_dom_sf"/>
</dbReference>
<organism evidence="3 4">
    <name type="scientific">Cymbomonas tetramitiformis</name>
    <dbReference type="NCBI Taxonomy" id="36881"/>
    <lineage>
        <taxon>Eukaryota</taxon>
        <taxon>Viridiplantae</taxon>
        <taxon>Chlorophyta</taxon>
        <taxon>Pyramimonadophyceae</taxon>
        <taxon>Pyramimonadales</taxon>
        <taxon>Pyramimonadaceae</taxon>
        <taxon>Cymbomonas</taxon>
    </lineage>
</organism>
<dbReference type="Pfam" id="PF12937">
    <property type="entry name" value="F-box-like"/>
    <property type="match status" value="1"/>
</dbReference>
<comment type="subcellular location">
    <subcellularLocation>
        <location evidence="1">Cytoplasm</location>
        <location evidence="1">Cytoskeleton</location>
        <location evidence="1">Cilium axoneme</location>
    </subcellularLocation>
</comment>
<evidence type="ECO:0000256" key="1">
    <source>
        <dbReference type="ARBA" id="ARBA00004430"/>
    </source>
</evidence>
<evidence type="ECO:0000259" key="2">
    <source>
        <dbReference type="Pfam" id="PF12937"/>
    </source>
</evidence>
<reference evidence="3 4" key="1">
    <citation type="journal article" date="2015" name="Genome Biol. Evol.">
        <title>Comparative Genomics of a Bacterivorous Green Alga Reveals Evolutionary Causalities and Consequences of Phago-Mixotrophic Mode of Nutrition.</title>
        <authorList>
            <person name="Burns J.A."/>
            <person name="Paasch A."/>
            <person name="Narechania A."/>
            <person name="Kim E."/>
        </authorList>
    </citation>
    <scope>NUCLEOTIDE SEQUENCE [LARGE SCALE GENOMIC DNA]</scope>
    <source>
        <strain evidence="3 4">PLY_AMNH</strain>
    </source>
</reference>
<name>A0AAE0ER78_9CHLO</name>
<dbReference type="EMBL" id="LGRX02034631">
    <property type="protein sequence ID" value="KAK3237354.1"/>
    <property type="molecule type" value="Genomic_DNA"/>
</dbReference>
<feature type="domain" description="F-box" evidence="2">
    <location>
        <begin position="7"/>
        <end position="38"/>
    </location>
</feature>
<evidence type="ECO:0000313" key="4">
    <source>
        <dbReference type="Proteomes" id="UP001190700"/>
    </source>
</evidence>
<sequence length="380" mass="41499">MDYIAGDVLCKIFRFLSPRERHAAVLVCRLWRDYALADTFSLVLELSPKVHRALLRIDRDYGHQGLEEPIISTDCTMLELAAYENVGRVSGHLAPLSVMGVEARASDNLEISLSIEKLDGGAERALCLVEVRAGVLKTLDLSRSMIAKVPLGNHALGISLQCRSLTALSLAGSRKLAFAQIPASLEALSLTNCPELSKLSVVSARAPVEGRLAQPAFTPTYINLGGCRRLSPASFEQVFCTSSPCNAAGRIDLSGVLQLDLSWLHQLSSDLLWRVVRRCSSLKSLAMRGVADNHIVSTLAEATTLEAVDLAFSAAICGSEVTKLMDENITIVRCNLRGCKTISRDVYNAIAQQAYHRLNSSQIQLPSPFYYLTKRLKGEK</sequence>
<dbReference type="Gene3D" id="3.80.10.10">
    <property type="entry name" value="Ribonuclease Inhibitor"/>
    <property type="match status" value="1"/>
</dbReference>
<gene>
    <name evidence="3" type="ORF">CYMTET_52565</name>
</gene>
<dbReference type="GO" id="GO:0005930">
    <property type="term" value="C:axoneme"/>
    <property type="evidence" value="ECO:0007669"/>
    <property type="project" value="UniProtKB-SubCell"/>
</dbReference>
<accession>A0AAE0ER78</accession>
<proteinExistence type="predicted"/>
<comment type="caution">
    <text evidence="3">The sequence shown here is derived from an EMBL/GenBank/DDBJ whole genome shotgun (WGS) entry which is preliminary data.</text>
</comment>
<dbReference type="InterPro" id="IPR036047">
    <property type="entry name" value="F-box-like_dom_sf"/>
</dbReference>